<name>A0A2P5C0S4_PARAD</name>
<dbReference type="Proteomes" id="UP000237105">
    <property type="component" value="Unassembled WGS sequence"/>
</dbReference>
<keyword evidence="2" id="KW-1185">Reference proteome</keyword>
<sequence>MKNFGISKLIFQEIIKNLVIFFVALFSQDCLSVSFIRGFGFHDNKIEVWVMKEYGVEGSWTRQYFVSGKDYIPLVRLFEFMIDGINGQLHFGKRRELPKRNSRELSNSSFDELKVHSYLGSCMFSFRESLVPIDLKDKDQFRFGW</sequence>
<evidence type="ECO:0008006" key="3">
    <source>
        <dbReference type="Google" id="ProtNLM"/>
    </source>
</evidence>
<evidence type="ECO:0000313" key="1">
    <source>
        <dbReference type="EMBL" id="PON54624.1"/>
    </source>
</evidence>
<proteinExistence type="predicted"/>
<comment type="caution">
    <text evidence="1">The sequence shown here is derived from an EMBL/GenBank/DDBJ whole genome shotgun (WGS) entry which is preliminary data.</text>
</comment>
<accession>A0A2P5C0S4</accession>
<gene>
    <name evidence="1" type="ORF">PanWU01x14_193650</name>
</gene>
<dbReference type="AlphaFoldDB" id="A0A2P5C0S4"/>
<organism evidence="1 2">
    <name type="scientific">Parasponia andersonii</name>
    <name type="common">Sponia andersonii</name>
    <dbReference type="NCBI Taxonomy" id="3476"/>
    <lineage>
        <taxon>Eukaryota</taxon>
        <taxon>Viridiplantae</taxon>
        <taxon>Streptophyta</taxon>
        <taxon>Embryophyta</taxon>
        <taxon>Tracheophyta</taxon>
        <taxon>Spermatophyta</taxon>
        <taxon>Magnoliopsida</taxon>
        <taxon>eudicotyledons</taxon>
        <taxon>Gunneridae</taxon>
        <taxon>Pentapetalae</taxon>
        <taxon>rosids</taxon>
        <taxon>fabids</taxon>
        <taxon>Rosales</taxon>
        <taxon>Cannabaceae</taxon>
        <taxon>Parasponia</taxon>
    </lineage>
</organism>
<dbReference type="EMBL" id="JXTB01000192">
    <property type="protein sequence ID" value="PON54624.1"/>
    <property type="molecule type" value="Genomic_DNA"/>
</dbReference>
<reference evidence="2" key="1">
    <citation type="submission" date="2016-06" db="EMBL/GenBank/DDBJ databases">
        <title>Parallel loss of symbiosis genes in relatives of nitrogen-fixing non-legume Parasponia.</title>
        <authorList>
            <person name="Van Velzen R."/>
            <person name="Holmer R."/>
            <person name="Bu F."/>
            <person name="Rutten L."/>
            <person name="Van Zeijl A."/>
            <person name="Liu W."/>
            <person name="Santuari L."/>
            <person name="Cao Q."/>
            <person name="Sharma T."/>
            <person name="Shen D."/>
            <person name="Roswanjaya Y."/>
            <person name="Wardhani T."/>
            <person name="Kalhor M.S."/>
            <person name="Jansen J."/>
            <person name="Van den Hoogen J."/>
            <person name="Gungor B."/>
            <person name="Hartog M."/>
            <person name="Hontelez J."/>
            <person name="Verver J."/>
            <person name="Yang W.-C."/>
            <person name="Schijlen E."/>
            <person name="Repin R."/>
            <person name="Schilthuizen M."/>
            <person name="Schranz E."/>
            <person name="Heidstra R."/>
            <person name="Miyata K."/>
            <person name="Fedorova E."/>
            <person name="Kohlen W."/>
            <person name="Bisseling T."/>
            <person name="Smit S."/>
            <person name="Geurts R."/>
        </authorList>
    </citation>
    <scope>NUCLEOTIDE SEQUENCE [LARGE SCALE GENOMIC DNA]</scope>
    <source>
        <strain evidence="2">cv. WU1-14</strain>
    </source>
</reference>
<protein>
    <recommendedName>
        <fullName evidence="3">F-box associated domain</fullName>
    </recommendedName>
</protein>
<evidence type="ECO:0000313" key="2">
    <source>
        <dbReference type="Proteomes" id="UP000237105"/>
    </source>
</evidence>
<dbReference type="OrthoDB" id="591557at2759"/>